<dbReference type="AlphaFoldDB" id="E6PIE8"/>
<dbReference type="Gene3D" id="1.25.40.10">
    <property type="entry name" value="Tetratricopeptide repeat domain"/>
    <property type="match status" value="2"/>
</dbReference>
<gene>
    <name evidence="1" type="ORF">CARN1_0718</name>
</gene>
<organism evidence="1">
    <name type="scientific">mine drainage metagenome</name>
    <dbReference type="NCBI Taxonomy" id="410659"/>
    <lineage>
        <taxon>unclassified sequences</taxon>
        <taxon>metagenomes</taxon>
        <taxon>ecological metagenomes</taxon>
    </lineage>
</organism>
<evidence type="ECO:0008006" key="2">
    <source>
        <dbReference type="Google" id="ProtNLM"/>
    </source>
</evidence>
<proteinExistence type="predicted"/>
<dbReference type="EMBL" id="CABL01000019">
    <property type="protein sequence ID" value="CBH76238.1"/>
    <property type="molecule type" value="Genomic_DNA"/>
</dbReference>
<sequence>MKRLRLVAATLALAALAAMGALPARAQYASEFTPAKLVKQGTTTTAWAGPGLVVLQVEVFPNGTFHVVKVIRTTNKGDIAAALEIAKTSIYQPAHRGNTPIHAYYDYTLKFGKSVVRSGEQGAAGGELGHIDALIHTGKYADAKQAAGAYLLAHPGNALALQYLGISDYFASDFPAAAQAFDKVATIGAPFKEAAAQSFAAVSVRQAGSNPDQALLYAQKAYALDSSPNSLYALGIAEFGMNEYAQSIASLEKARGILFAQKSTPTATKVAVDSHLLQAYLQTGDTANSNAMLAELKTLEPTGNPGAQFVGAFYLQQGVAAAKALKPVEALAALDKAAAAGDPKISEAAYTQAAFVIIQSKSPDYNRVQSYAKKALAIDPNDPTALFARGIGEAGVGQVYHRADLTDAAKATLKKAMQLAKAGNNAALALQIQNFLKHLGG</sequence>
<accession>E6PIE8</accession>
<name>E6PIE8_9ZZZZ</name>
<protein>
    <recommendedName>
        <fullName evidence="2">TonB C-terminal domain-containing protein</fullName>
    </recommendedName>
</protein>
<comment type="caution">
    <text evidence="1">The sequence shown here is derived from an EMBL/GenBank/DDBJ whole genome shotgun (WGS) entry which is preliminary data.</text>
</comment>
<evidence type="ECO:0000313" key="1">
    <source>
        <dbReference type="EMBL" id="CBH76238.1"/>
    </source>
</evidence>
<reference evidence="1" key="1">
    <citation type="submission" date="2009-10" db="EMBL/GenBank/DDBJ databases">
        <title>Diversity of trophic interactions inside an arsenic-rich microbial ecosystem.</title>
        <authorList>
            <person name="Bertin P.N."/>
            <person name="Heinrich-Salmeron A."/>
            <person name="Pelletier E."/>
            <person name="Goulhen-Chollet F."/>
            <person name="Arsene-Ploetze F."/>
            <person name="Gallien S."/>
            <person name="Calteau A."/>
            <person name="Vallenet D."/>
            <person name="Casiot C."/>
            <person name="Chane-Woon-Ming B."/>
            <person name="Giloteaux L."/>
            <person name="Barakat M."/>
            <person name="Bonnefoy V."/>
            <person name="Bruneel O."/>
            <person name="Chandler M."/>
            <person name="Cleiss J."/>
            <person name="Duran R."/>
            <person name="Elbaz-Poulichet F."/>
            <person name="Fonknechten N."/>
            <person name="Lauga B."/>
            <person name="Mornico D."/>
            <person name="Ortet P."/>
            <person name="Schaeffer C."/>
            <person name="Siguier P."/>
            <person name="Alexander Thil Smith A."/>
            <person name="Van Dorsselaer A."/>
            <person name="Weissenbach J."/>
            <person name="Medigue C."/>
            <person name="Le Paslier D."/>
        </authorList>
    </citation>
    <scope>NUCLEOTIDE SEQUENCE</scope>
</reference>
<dbReference type="SUPFAM" id="SSF48452">
    <property type="entry name" value="TPR-like"/>
    <property type="match status" value="2"/>
</dbReference>
<dbReference type="InterPro" id="IPR011990">
    <property type="entry name" value="TPR-like_helical_dom_sf"/>
</dbReference>